<name>A0ABS2R602_9BACI</name>
<keyword evidence="1" id="KW-0472">Membrane</keyword>
<dbReference type="EMBL" id="JAFBFH010000012">
    <property type="protein sequence ID" value="MBM7715071.1"/>
    <property type="molecule type" value="Genomic_DNA"/>
</dbReference>
<evidence type="ECO:0000313" key="3">
    <source>
        <dbReference type="Proteomes" id="UP000823485"/>
    </source>
</evidence>
<dbReference type="Pfam" id="PF17099">
    <property type="entry name" value="TrpP"/>
    <property type="match status" value="1"/>
</dbReference>
<evidence type="ECO:0000256" key="1">
    <source>
        <dbReference type="SAM" id="Phobius"/>
    </source>
</evidence>
<dbReference type="RefSeq" id="WP_077112297.1">
    <property type="nucleotide sequence ID" value="NZ_JAFBFH010000012.1"/>
</dbReference>
<organism evidence="2 3">
    <name type="scientific">Siminovitchia thermophila</name>
    <dbReference type="NCBI Taxonomy" id="1245522"/>
    <lineage>
        <taxon>Bacteria</taxon>
        <taxon>Bacillati</taxon>
        <taxon>Bacillota</taxon>
        <taxon>Bacilli</taxon>
        <taxon>Bacillales</taxon>
        <taxon>Bacillaceae</taxon>
        <taxon>Siminovitchia</taxon>
    </lineage>
</organism>
<evidence type="ECO:0008006" key="4">
    <source>
        <dbReference type="Google" id="ProtNLM"/>
    </source>
</evidence>
<keyword evidence="1" id="KW-1133">Transmembrane helix</keyword>
<feature type="transmembrane region" description="Helical" evidence="1">
    <location>
        <begin position="6"/>
        <end position="28"/>
    </location>
</feature>
<feature type="transmembrane region" description="Helical" evidence="1">
    <location>
        <begin position="106"/>
        <end position="127"/>
    </location>
</feature>
<reference evidence="2 3" key="1">
    <citation type="submission" date="2021-01" db="EMBL/GenBank/DDBJ databases">
        <title>Genomic Encyclopedia of Type Strains, Phase IV (KMG-IV): sequencing the most valuable type-strain genomes for metagenomic binning, comparative biology and taxonomic classification.</title>
        <authorList>
            <person name="Goeker M."/>
        </authorList>
    </citation>
    <scope>NUCLEOTIDE SEQUENCE [LARGE SCALE GENOMIC DNA]</scope>
    <source>
        <strain evidence="2 3">DSM 105453</strain>
    </source>
</reference>
<dbReference type="InterPro" id="IPR031360">
    <property type="entry name" value="TrpP"/>
</dbReference>
<dbReference type="Proteomes" id="UP000823485">
    <property type="component" value="Unassembled WGS sequence"/>
</dbReference>
<feature type="transmembrane region" description="Helical" evidence="1">
    <location>
        <begin position="40"/>
        <end position="65"/>
    </location>
</feature>
<gene>
    <name evidence="2" type="ORF">JOC94_002043</name>
</gene>
<sequence length="173" mass="18424">MNTRTLVVLSLFIAIGAALHFIMPGIYLGMKPDTMLAMMFLGVVLFPGVKNVLVLGIATGVLAGMTSSFPGGQIPNIIDKPITAFIFFALYLLIAKKFTNVVSVSILTAVGTLVSGTLFLTSAYLIVGLPGPFAALFGTVVIPTIVMNTIVMFILYPIVKTILKRTNLLQTAQ</sequence>
<feature type="transmembrane region" description="Helical" evidence="1">
    <location>
        <begin position="133"/>
        <end position="159"/>
    </location>
</feature>
<keyword evidence="3" id="KW-1185">Reference proteome</keyword>
<evidence type="ECO:0000313" key="2">
    <source>
        <dbReference type="EMBL" id="MBM7715071.1"/>
    </source>
</evidence>
<protein>
    <recommendedName>
        <fullName evidence="4">Tryptophan transporter</fullName>
    </recommendedName>
</protein>
<comment type="caution">
    <text evidence="2">The sequence shown here is derived from an EMBL/GenBank/DDBJ whole genome shotgun (WGS) entry which is preliminary data.</text>
</comment>
<keyword evidence="1" id="KW-0812">Transmembrane</keyword>
<proteinExistence type="predicted"/>
<accession>A0ABS2R602</accession>
<feature type="transmembrane region" description="Helical" evidence="1">
    <location>
        <begin position="77"/>
        <end position="94"/>
    </location>
</feature>